<dbReference type="PROSITE" id="PS51194">
    <property type="entry name" value="HELICASE_CTER"/>
    <property type="match status" value="1"/>
</dbReference>
<evidence type="ECO:0000256" key="1">
    <source>
        <dbReference type="ARBA" id="ARBA00022741"/>
    </source>
</evidence>
<dbReference type="EMBL" id="BAABGU010000005">
    <property type="protein sequence ID" value="GAA4565686.1"/>
    <property type="molecule type" value="Genomic_DNA"/>
</dbReference>
<proteinExistence type="predicted"/>
<protein>
    <submittedName>
        <fullName evidence="5">DEAD/DEAH box helicase</fullName>
    </submittedName>
</protein>
<dbReference type="InterPro" id="IPR052511">
    <property type="entry name" value="ATP-dep_Helicase"/>
</dbReference>
<keyword evidence="5" id="KW-0347">Helicase</keyword>
<dbReference type="SMART" id="SM00487">
    <property type="entry name" value="DEXDc"/>
    <property type="match status" value="1"/>
</dbReference>
<dbReference type="InterPro" id="IPR027417">
    <property type="entry name" value="P-loop_NTPase"/>
</dbReference>
<dbReference type="InterPro" id="IPR014001">
    <property type="entry name" value="Helicase_ATP-bd"/>
</dbReference>
<feature type="domain" description="Helicase C-terminal" evidence="4">
    <location>
        <begin position="917"/>
        <end position="1065"/>
    </location>
</feature>
<feature type="domain" description="Helicase ATP-binding" evidence="3">
    <location>
        <begin position="101"/>
        <end position="293"/>
    </location>
</feature>
<dbReference type="Pfam" id="PF00270">
    <property type="entry name" value="DEAD"/>
    <property type="match status" value="1"/>
</dbReference>
<dbReference type="PROSITE" id="PS51192">
    <property type="entry name" value="HELICASE_ATP_BIND_1"/>
    <property type="match status" value="1"/>
</dbReference>
<dbReference type="SUPFAM" id="SSF52540">
    <property type="entry name" value="P-loop containing nucleoside triphosphate hydrolases"/>
    <property type="match status" value="1"/>
</dbReference>
<gene>
    <name evidence="5" type="ORF">GCM10023176_14350</name>
</gene>
<dbReference type="InterPro" id="IPR011545">
    <property type="entry name" value="DEAD/DEAH_box_helicase_dom"/>
</dbReference>
<dbReference type="InterPro" id="IPR018973">
    <property type="entry name" value="MZB"/>
</dbReference>
<keyword evidence="1" id="KW-0547">Nucleotide-binding</keyword>
<keyword evidence="6" id="KW-1185">Reference proteome</keyword>
<accession>A0ABP8SDN9</accession>
<dbReference type="InterPro" id="IPR001650">
    <property type="entry name" value="Helicase_C-like"/>
</dbReference>
<dbReference type="PANTHER" id="PTHR47962:SF5">
    <property type="entry name" value="ATP-DEPENDENT HELICASE LHR-RELATED"/>
    <property type="match status" value="1"/>
</dbReference>
<evidence type="ECO:0000313" key="6">
    <source>
        <dbReference type="Proteomes" id="UP001500307"/>
    </source>
</evidence>
<dbReference type="Proteomes" id="UP001500307">
    <property type="component" value="Unassembled WGS sequence"/>
</dbReference>
<comment type="caution">
    <text evidence="5">The sequence shown here is derived from an EMBL/GenBank/DDBJ whole genome shotgun (WGS) entry which is preliminary data.</text>
</comment>
<dbReference type="PANTHER" id="PTHR47962">
    <property type="entry name" value="ATP-DEPENDENT HELICASE LHR-RELATED-RELATED"/>
    <property type="match status" value="1"/>
</dbReference>
<sequence length="1723" mass="191912">MDVFDVRDRLIGDYREFTSSFVDPRDERVRAHVQRLTESGYQWPAPYLSLNPNFASGGTVDGLVAEGLLHPDNERIFRIKHDKSDPGSQVLRLHQHQRDAIATARNGHSYVLTTGTGSGKSLSYIVPIVDRVLRAKADGTYRPGVKAIIVYPMNALANSQLHELEKFLCWGFPDNRPLVTFDRYTGQENAEARRRILADPPDILLTNYVMLELVLTRRRERDRLIRAARGLWFLVLDELHTYRGRQGADVAFLVRRTKDACEAPDLQCIGTSATMTTEGDAAHQKAAVATVATRLFGQPVHAEHVIGESLRRATTGSGAVGNALTERVRHWHRDGHAPDLEDFRRDPLAHWVESAFGVEPEEGTGRLLRKRVPLTVPRAADDLAELTGVAAGHCQAAIQAVLQAGAQIIDPETDRPVFAFRLHQFLSKGDNVYVTIESPAQRHITSRYQTVSPAGGETERKILVPLAFCRECGQEYLSVRRSVNGFEARQDSDTGEDGGYLYLSDDQPWPDSLEIAVQDGRLPYSWTVLADDGTTVPAQDKLKYLPEVVHVDTAGGEVQAGKGIAAAWVSTPFRFCLRCRVSYERSRGKDFAQLAKLSAEGRSSALSVIGASVVRALRATPSLKKPARKLLSFVDNRQDASLQAGHFNDFVQVVQLRGALYRAAEKEPEGLTHERVAQRVTEALGLELREFARRPDVRYGKEEIWRALREVVNYRLYLDLERGWRVTMPNLEQTGLLRMGYRYLHEVAADQEIWDRSHHLLRDDNPEHRYEIAATLLDELRRNLAIDVRCLTEEGFDEIRRLSAQHLAEPWALGIRERAIVAGIAFPKPSSKGRPRSYLHLSGRGALGKYLKRQYDRPGQSCGVADAQDIIRDLLAVLTEAGLVIEAMPGDGDDLIGGYRLRSDALLWQTGDGEVGAEDRVRKQLSGETGARVNTFFRDLYRDTSHLLAGLQAKEHTAQVTPAERQQREEEFREGDLPLLFCSPTMELGVDINALNAVALRNVPPTPANYAQRAGRAGRSGQPALVVTYCSTGSAHDQYYFKRPTLMVGGAVQPPRLDLANEDLVLSHLQAIWLAETGEELPSSLAGVMETGGESPSLELLPKLKRSIADPEPRRRALARAEATLAADLAGELPDAPWWRPSWVAEAIERAPRSFEDALERWRRLYRAALREYEVQGRRAVDTNVSHKAREEARRRADDARVQLNLLRNEDSDEPQTDFYTYRYLASEGFLPGYSFPRLPLAAYIPGLNGQRQGDYIHRPRFIGISEFGPGALIYHEGARYMVRSVQLQQAATPGQEGVLTTSARRCRACGHQHDDAVGVDLCESCGQQLGAADSNLLRLYTVRTQRRERISSDEEERRRSGFQIETSYRFQHHGGRPGKLTATVAPAGGGPTVATLVYGDAATVRRANLGLSRRKDENIRGFWLDTTSGEWLSESKAAEKTTDEEDLHTADETRRKQRVIPYVEDRRNILVLRLARKAKREEAVSLLYALERGIEATFQLEDSELTGELLPDPDDQGRMLFIESAEGGAGVLRRLIEEPDALRTVAAKALEIAHFNPETGDEADQAVADDEDRCVQGCYDCLLSYSNQPLHKLIDRHLIVDLLLDLADAATTKTGSRRAAGGLSADGPAGEFMAWLAQAGYRAPDGAGERVADAVADLVYREDRVAVFVDRPGEPFGEGRDVDAEESLYDAGWTPIRVTVGDWQKTVERYPSVFGQHRAGSN</sequence>
<reference evidence="6" key="1">
    <citation type="journal article" date="2019" name="Int. J. Syst. Evol. Microbiol.">
        <title>The Global Catalogue of Microorganisms (GCM) 10K type strain sequencing project: providing services to taxonomists for standard genome sequencing and annotation.</title>
        <authorList>
            <consortium name="The Broad Institute Genomics Platform"/>
            <consortium name="The Broad Institute Genome Sequencing Center for Infectious Disease"/>
            <person name="Wu L."/>
            <person name="Ma J."/>
        </authorList>
    </citation>
    <scope>NUCLEOTIDE SEQUENCE [LARGE SCALE GENOMIC DNA]</scope>
    <source>
        <strain evidence="6">JCM 3175</strain>
    </source>
</reference>
<evidence type="ECO:0000259" key="4">
    <source>
        <dbReference type="PROSITE" id="PS51194"/>
    </source>
</evidence>
<organism evidence="5 6">
    <name type="scientific">Micromonospora coerulea</name>
    <dbReference type="NCBI Taxonomy" id="47856"/>
    <lineage>
        <taxon>Bacteria</taxon>
        <taxon>Bacillati</taxon>
        <taxon>Actinomycetota</taxon>
        <taxon>Actinomycetes</taxon>
        <taxon>Micromonosporales</taxon>
        <taxon>Micromonosporaceae</taxon>
        <taxon>Micromonospora</taxon>
    </lineage>
</organism>
<dbReference type="CDD" id="cd17923">
    <property type="entry name" value="DEXHc_Hrq1-like"/>
    <property type="match status" value="1"/>
</dbReference>
<evidence type="ECO:0000259" key="3">
    <source>
        <dbReference type="PROSITE" id="PS51192"/>
    </source>
</evidence>
<dbReference type="Pfam" id="PF00271">
    <property type="entry name" value="Helicase_C"/>
    <property type="match status" value="1"/>
</dbReference>
<dbReference type="Pfam" id="PF09369">
    <property type="entry name" value="MZB"/>
    <property type="match status" value="1"/>
</dbReference>
<dbReference type="GO" id="GO:0004386">
    <property type="term" value="F:helicase activity"/>
    <property type="evidence" value="ECO:0007669"/>
    <property type="project" value="UniProtKB-KW"/>
</dbReference>
<keyword evidence="5" id="KW-0378">Hydrolase</keyword>
<dbReference type="Gene3D" id="3.40.50.300">
    <property type="entry name" value="P-loop containing nucleotide triphosphate hydrolases"/>
    <property type="match status" value="2"/>
</dbReference>
<evidence type="ECO:0000313" key="5">
    <source>
        <dbReference type="EMBL" id="GAA4565686.1"/>
    </source>
</evidence>
<keyword evidence="2" id="KW-0067">ATP-binding</keyword>
<evidence type="ECO:0000256" key="2">
    <source>
        <dbReference type="ARBA" id="ARBA00022840"/>
    </source>
</evidence>
<dbReference type="SMART" id="SM00490">
    <property type="entry name" value="HELICc"/>
    <property type="match status" value="1"/>
</dbReference>
<dbReference type="RefSeq" id="WP_346117312.1">
    <property type="nucleotide sequence ID" value="NZ_BAABGU010000005.1"/>
</dbReference>
<name>A0ABP8SDN9_9ACTN</name>